<keyword evidence="3 6" id="KW-0812">Transmembrane</keyword>
<keyword evidence="5 6" id="KW-0472">Membrane</keyword>
<sequence>MQENSSDISSNLSIKSNGTMNIPANYTTESTNSSDSVSIYSEIEYLSEITTKDRNILSTIKFIWSEIRNYSTEEDIDQNIEDNDDNLNYKEFESVDNFFLNKDLNGKVTFDDTDPFDGMKIPKNTLEEVIQVPKGIENAIQLSFFVCLDSILYDLTFLSINASIFILKILLILIITLYRYIFGIFKMRSLSFDENTLSKCSIKHRTHTWEFSTPKHRESCSVIDGQNSDLDHCNISNNINFSSRNNTMSKNLNNCVLTNREISPQKSFCGSLNCTKESGTPKLNISLFGYIKGIFLKDTNSSNSELSLDNSLSCISISNPSCINDWSISYPYLTLSPTEITDIGRFLVLVVDIFLFGMIDISYFYHYIRGQSLMKLYVIFNMLEVLEKLWRSLGRDLVDSYLESIIIIFSRYRLISLPTRETKEIVSPFLLYISVLAYVFIHCSIHMIRGLALNISINSSEYTMFLIVITNNFSEIKSTVFKTYNSVSLFSIVAADAIERFQLCCDACIVFIRMYSATRLQASLLSISVTGWLIIVYIVEVFIDWIKHSFLVKFNKIKASCYNGYVETIVGDLLLVRGSKAALNFMRNSTKNSNINNSSIPNFKYKDDKELQNLHSNLDHIKVDNNVLFSNFDNVNKSVSHQGSLGIFKSNTIGLDVDVSLTQKNYKKDEITFIANDLRNIYSFPYIPARRIGFMSLPMTVLFICVIPFKRLYSSVGIGFIFTFWLFLVLIKCLSSLTLVSFARSRIERLQNWNTDFHKISGL</sequence>
<dbReference type="GeneID" id="6997503"/>
<comment type="similarity">
    <text evidence="2">Belongs to the TAPT1 family.</text>
</comment>
<name>B6AIH9_CRYMR</name>
<feature type="transmembrane region" description="Helical" evidence="6">
    <location>
        <begin position="429"/>
        <end position="448"/>
    </location>
</feature>
<dbReference type="GO" id="GO:0005789">
    <property type="term" value="C:endoplasmic reticulum membrane"/>
    <property type="evidence" value="ECO:0007669"/>
    <property type="project" value="TreeGrafter"/>
</dbReference>
<protein>
    <submittedName>
        <fullName evidence="7">Eukaryotic membrane protein family protein</fullName>
    </submittedName>
</protein>
<organism evidence="7 8">
    <name type="scientific">Cryptosporidium muris (strain RN66)</name>
    <dbReference type="NCBI Taxonomy" id="441375"/>
    <lineage>
        <taxon>Eukaryota</taxon>
        <taxon>Sar</taxon>
        <taxon>Alveolata</taxon>
        <taxon>Apicomplexa</taxon>
        <taxon>Conoidasida</taxon>
        <taxon>Coccidia</taxon>
        <taxon>Eucoccidiorida</taxon>
        <taxon>Eimeriorina</taxon>
        <taxon>Cryptosporidiidae</taxon>
        <taxon>Cryptosporidium</taxon>
    </lineage>
</organism>
<keyword evidence="8" id="KW-1185">Reference proteome</keyword>
<feature type="transmembrane region" description="Helical" evidence="6">
    <location>
        <begin position="715"/>
        <end position="740"/>
    </location>
</feature>
<dbReference type="eggNOG" id="KOG2490">
    <property type="taxonomic scope" value="Eukaryota"/>
</dbReference>
<dbReference type="VEuPathDB" id="CryptoDB:CMU_031610"/>
<accession>B6AIH9</accession>
<evidence type="ECO:0000256" key="3">
    <source>
        <dbReference type="ARBA" id="ARBA00022692"/>
    </source>
</evidence>
<dbReference type="PANTHER" id="PTHR13317">
    <property type="entry name" value="TRANSMEMBRANE ANTERIOR POSTERIOR TRANSFORMATION PROTEIN 1 HOMOLOG"/>
    <property type="match status" value="1"/>
</dbReference>
<comment type="subcellular location">
    <subcellularLocation>
        <location evidence="1">Membrane</location>
        <topology evidence="1">Multi-pass membrane protein</topology>
    </subcellularLocation>
</comment>
<feature type="transmembrane region" description="Helical" evidence="6">
    <location>
        <begin position="157"/>
        <end position="181"/>
    </location>
</feature>
<dbReference type="Proteomes" id="UP000001460">
    <property type="component" value="Unassembled WGS sequence"/>
</dbReference>
<evidence type="ECO:0000256" key="5">
    <source>
        <dbReference type="ARBA" id="ARBA00023136"/>
    </source>
</evidence>
<evidence type="ECO:0000313" key="7">
    <source>
        <dbReference type="EMBL" id="EEA08020.1"/>
    </source>
</evidence>
<evidence type="ECO:0000313" key="8">
    <source>
        <dbReference type="Proteomes" id="UP000001460"/>
    </source>
</evidence>
<dbReference type="RefSeq" id="XP_002142369.1">
    <property type="nucleotide sequence ID" value="XM_002142333.1"/>
</dbReference>
<dbReference type="AlphaFoldDB" id="B6AIH9"/>
<feature type="transmembrane region" description="Helical" evidence="6">
    <location>
        <begin position="692"/>
        <end position="709"/>
    </location>
</feature>
<proteinExistence type="inferred from homology"/>
<reference evidence="7" key="1">
    <citation type="submission" date="2008-06" db="EMBL/GenBank/DDBJ databases">
        <authorList>
            <person name="Lorenzi H."/>
            <person name="Inman J."/>
            <person name="Miller J."/>
            <person name="Schobel S."/>
            <person name="Amedeo P."/>
            <person name="Caler E.V."/>
            <person name="da Silva J."/>
        </authorList>
    </citation>
    <scope>NUCLEOTIDE SEQUENCE [LARGE SCALE GENOMIC DNA]</scope>
    <source>
        <strain evidence="7">RN66</strain>
    </source>
</reference>
<gene>
    <name evidence="7" type="ORF">CMU_031610</name>
</gene>
<dbReference type="InterPro" id="IPR008010">
    <property type="entry name" value="Tatp1"/>
</dbReference>
<dbReference type="OMA" id="TMNIPAN"/>
<evidence type="ECO:0000256" key="4">
    <source>
        <dbReference type="ARBA" id="ARBA00022989"/>
    </source>
</evidence>
<feature type="transmembrane region" description="Helical" evidence="6">
    <location>
        <begin position="346"/>
        <end position="368"/>
    </location>
</feature>
<dbReference type="Pfam" id="PF05346">
    <property type="entry name" value="DUF747"/>
    <property type="match status" value="1"/>
</dbReference>
<dbReference type="PANTHER" id="PTHR13317:SF4">
    <property type="entry name" value="TRANSMEMBRANE ANTERIOR POSTERIOR TRANSFORMATION PROTEIN 1 HOMOLOG"/>
    <property type="match status" value="1"/>
</dbReference>
<feature type="transmembrane region" description="Helical" evidence="6">
    <location>
        <begin position="524"/>
        <end position="546"/>
    </location>
</feature>
<evidence type="ECO:0000256" key="1">
    <source>
        <dbReference type="ARBA" id="ARBA00004141"/>
    </source>
</evidence>
<evidence type="ECO:0000256" key="2">
    <source>
        <dbReference type="ARBA" id="ARBA00008803"/>
    </source>
</evidence>
<evidence type="ECO:0000256" key="6">
    <source>
        <dbReference type="SAM" id="Phobius"/>
    </source>
</evidence>
<dbReference type="OrthoDB" id="29023at2759"/>
<dbReference type="EMBL" id="DS989736">
    <property type="protein sequence ID" value="EEA08020.1"/>
    <property type="molecule type" value="Genomic_DNA"/>
</dbReference>
<keyword evidence="4 6" id="KW-1133">Transmembrane helix</keyword>